<organism evidence="1 2">
    <name type="scientific">Candidatus Methanolliviera hydrocarbonicum</name>
    <dbReference type="NCBI Taxonomy" id="2491085"/>
    <lineage>
        <taxon>Archaea</taxon>
        <taxon>Methanobacteriati</taxon>
        <taxon>Methanobacteriota</taxon>
        <taxon>Candidatus Methanoliparia</taxon>
        <taxon>Candidatus Methanoliparales</taxon>
        <taxon>Candidatus Methanollivieraceae</taxon>
        <taxon>Candidatus Methanolliviera</taxon>
    </lineage>
</organism>
<proteinExistence type="predicted"/>
<dbReference type="SUPFAM" id="SSF160148">
    <property type="entry name" value="CPE0013-like"/>
    <property type="match status" value="1"/>
</dbReference>
<dbReference type="AlphaFoldDB" id="A0A520KXS5"/>
<comment type="caution">
    <text evidence="1">The sequence shown here is derived from an EMBL/GenBank/DDBJ whole genome shotgun (WGS) entry which is preliminary data.</text>
</comment>
<accession>A0A520KXS5</accession>
<dbReference type="EMBL" id="RXIL01000045">
    <property type="protein sequence ID" value="RZN71183.1"/>
    <property type="molecule type" value="Genomic_DNA"/>
</dbReference>
<dbReference type="Proteomes" id="UP000320766">
    <property type="component" value="Unassembled WGS sequence"/>
</dbReference>
<dbReference type="InterPro" id="IPR012460">
    <property type="entry name" value="DUF1667"/>
</dbReference>
<evidence type="ECO:0000313" key="2">
    <source>
        <dbReference type="Proteomes" id="UP000320766"/>
    </source>
</evidence>
<dbReference type="PANTHER" id="PTHR39450:SF1">
    <property type="entry name" value="DUF1667 DOMAIN-CONTAINING PROTEIN"/>
    <property type="match status" value="1"/>
</dbReference>
<gene>
    <name evidence="1" type="ORF">EF807_02535</name>
</gene>
<protein>
    <submittedName>
        <fullName evidence="1">DUF1667 domain-containing protein</fullName>
    </submittedName>
</protein>
<dbReference type="Gene3D" id="3.10.530.10">
    <property type="entry name" value="CPE0013-like"/>
    <property type="match status" value="1"/>
</dbReference>
<name>A0A520KXS5_9EURY</name>
<dbReference type="PANTHER" id="PTHR39450">
    <property type="entry name" value="MOLYBDOPTERIN OXIDOREDUCTASE, 4FE-4S CLUSTER-BINDING SUBUNIT"/>
    <property type="match status" value="1"/>
</dbReference>
<sequence>MKRSHNFTCIVCPMSCQIELIEEDDKILEVRGNGCKRGEEYVTEEFTNPVRMLTTTIPVQEGRIAMLPVRSERPVPKNLLRRCMKELSKVRVKAPVRCGDIIYENILDTGVSIISSRDLSIGNYSEFR</sequence>
<dbReference type="Pfam" id="PF07892">
    <property type="entry name" value="DUF1667"/>
    <property type="match status" value="1"/>
</dbReference>
<evidence type="ECO:0000313" key="1">
    <source>
        <dbReference type="EMBL" id="RZN71183.1"/>
    </source>
</evidence>
<dbReference type="InterPro" id="IPR036593">
    <property type="entry name" value="CPE0013-like_sf"/>
</dbReference>
<reference evidence="1 2" key="1">
    <citation type="journal article" date="2019" name="Nat. Microbiol.">
        <title>Wide diversity of methane and short-chain alkane metabolisms in uncultured archaea.</title>
        <authorList>
            <person name="Borrel G."/>
            <person name="Adam P.S."/>
            <person name="McKay L.J."/>
            <person name="Chen L.X."/>
            <person name="Sierra-Garcia I.N."/>
            <person name="Sieber C.M."/>
            <person name="Letourneur Q."/>
            <person name="Ghozlane A."/>
            <person name="Andersen G.L."/>
            <person name="Li W.J."/>
            <person name="Hallam S.J."/>
            <person name="Muyzer G."/>
            <person name="de Oliveira V.M."/>
            <person name="Inskeep W.P."/>
            <person name="Banfield J.F."/>
            <person name="Gribaldo S."/>
        </authorList>
    </citation>
    <scope>NUCLEOTIDE SEQUENCE [LARGE SCALE GENOMIC DNA]</scope>
    <source>
        <strain evidence="1">NM1b</strain>
    </source>
</reference>